<dbReference type="Pfam" id="PF16074">
    <property type="entry name" value="PilW"/>
    <property type="match status" value="1"/>
</dbReference>
<evidence type="ECO:0000313" key="2">
    <source>
        <dbReference type="EMBL" id="KTD21680.1"/>
    </source>
</evidence>
<comment type="caution">
    <text evidence="2">The sequence shown here is derived from an EMBL/GenBank/DDBJ whole genome shotgun (WGS) entry which is preliminary data.</text>
</comment>
<proteinExistence type="predicted"/>
<keyword evidence="3" id="KW-1185">Reference proteome</keyword>
<protein>
    <submittedName>
        <fullName evidence="2">Tfp pilus assembly protein PilW</fullName>
    </submittedName>
</protein>
<evidence type="ECO:0000313" key="3">
    <source>
        <dbReference type="Proteomes" id="UP000054997"/>
    </source>
</evidence>
<dbReference type="InterPro" id="IPR032092">
    <property type="entry name" value="PilW"/>
</dbReference>
<keyword evidence="1" id="KW-0812">Transmembrane</keyword>
<dbReference type="PATRIC" id="fig|45068.5.peg.905"/>
<keyword evidence="1" id="KW-0472">Membrane</keyword>
<dbReference type="AlphaFoldDB" id="A0A0W0VND4"/>
<gene>
    <name evidence="2" type="ORF">Llon_0845</name>
</gene>
<dbReference type="Proteomes" id="UP000054997">
    <property type="component" value="Unassembled WGS sequence"/>
</dbReference>
<accession>A0A0W0VND4</accession>
<reference evidence="2 3" key="1">
    <citation type="submission" date="2015-11" db="EMBL/GenBank/DDBJ databases">
        <title>Genomic analysis of 38 Legionella species identifies large and diverse effector repertoires.</title>
        <authorList>
            <person name="Burstein D."/>
            <person name="Amaro F."/>
            <person name="Zusman T."/>
            <person name="Lifshitz Z."/>
            <person name="Cohen O."/>
            <person name="Gilbert J.A."/>
            <person name="Pupko T."/>
            <person name="Shuman H.A."/>
            <person name="Segal G."/>
        </authorList>
    </citation>
    <scope>NUCLEOTIDE SEQUENCE [LARGE SCALE GENOMIC DNA]</scope>
    <source>
        <strain evidence="2 3">ATCC 49505</strain>
    </source>
</reference>
<feature type="transmembrane region" description="Helical" evidence="1">
    <location>
        <begin position="12"/>
        <end position="34"/>
    </location>
</feature>
<dbReference type="EMBL" id="LNYK01000014">
    <property type="protein sequence ID" value="KTD21680.1"/>
    <property type="molecule type" value="Genomic_DNA"/>
</dbReference>
<organism evidence="2 3">
    <name type="scientific">Legionella londiniensis</name>
    <dbReference type="NCBI Taxonomy" id="45068"/>
    <lineage>
        <taxon>Bacteria</taxon>
        <taxon>Pseudomonadati</taxon>
        <taxon>Pseudomonadota</taxon>
        <taxon>Gammaproteobacteria</taxon>
        <taxon>Legionellales</taxon>
        <taxon>Legionellaceae</taxon>
        <taxon>Legionella</taxon>
    </lineage>
</organism>
<dbReference type="GO" id="GO:0043683">
    <property type="term" value="P:type IV pilus assembly"/>
    <property type="evidence" value="ECO:0007669"/>
    <property type="project" value="InterPro"/>
</dbReference>
<name>A0A0W0VND4_9GAMM</name>
<evidence type="ECO:0000256" key="1">
    <source>
        <dbReference type="SAM" id="Phobius"/>
    </source>
</evidence>
<keyword evidence="1" id="KW-1133">Transmembrane helix</keyword>
<sequence>MTLKILNEGFSIIEFMVAITLGTLLIATAGSVYLTNKTTFRVQDALARLQENARYANYYLNREIRMAGFQGCASETYVKMTNRVKDPSSVLLYDKPVMGFDGLATSFSPTLPANLSGKPASGTDVVEIRMAANTNVQLRDDMNRTNNPILVYDRLGIRAGEVVMISNCSVGDIFVAGGNTNATAITHTVTNNTSNDLTVAYTAGAHVMRYVYYAFYIKDTGRKNASNQPIYALVRQDINGNEIEIADGVENMQVSYGIDTNNDKAADVYQTASEVNASNNWDKVISLKVNLLFSSIENIINKNQAYQFNGTTYTPTDRKLRREWQTFITLRNRGLPS</sequence>
<dbReference type="RefSeq" id="WP_058528847.1">
    <property type="nucleotide sequence ID" value="NZ_CAAAHZ010000002.1"/>
</dbReference>
<dbReference type="STRING" id="45068.Llon_0845"/>